<dbReference type="PANTHER" id="PTHR47197:SF3">
    <property type="entry name" value="DIHYDRO-HEME D1 DEHYDROGENASE"/>
    <property type="match status" value="1"/>
</dbReference>
<dbReference type="InterPro" id="IPR051200">
    <property type="entry name" value="Host-pathogen_enzymatic-act"/>
</dbReference>
<keyword evidence="4" id="KW-1185">Reference proteome</keyword>
<dbReference type="SUPFAM" id="SSF50974">
    <property type="entry name" value="Nitrous oxide reductase, N-terminal domain"/>
    <property type="match status" value="1"/>
</dbReference>
<dbReference type="AlphaFoldDB" id="A0A326U369"/>
<evidence type="ECO:0000256" key="1">
    <source>
        <dbReference type="SAM" id="Phobius"/>
    </source>
</evidence>
<reference evidence="3 4" key="1">
    <citation type="submission" date="2018-06" db="EMBL/GenBank/DDBJ databases">
        <title>Genomic Encyclopedia of Archaeal and Bacterial Type Strains, Phase II (KMG-II): from individual species to whole genera.</title>
        <authorList>
            <person name="Goeker M."/>
        </authorList>
    </citation>
    <scope>NUCLEOTIDE SEQUENCE [LARGE SCALE GENOMIC DNA]</scope>
    <source>
        <strain evidence="3 4">ATCC BAA-1881</strain>
    </source>
</reference>
<protein>
    <submittedName>
        <fullName evidence="3">DNA-binding beta-propeller fold protein YncE</fullName>
    </submittedName>
</protein>
<dbReference type="InterPro" id="IPR015943">
    <property type="entry name" value="WD40/YVTN_repeat-like_dom_sf"/>
</dbReference>
<dbReference type="InterPro" id="IPR011045">
    <property type="entry name" value="N2O_reductase_N"/>
</dbReference>
<dbReference type="PANTHER" id="PTHR47197">
    <property type="entry name" value="PROTEIN NIRF"/>
    <property type="match status" value="1"/>
</dbReference>
<dbReference type="GO" id="GO:0003677">
    <property type="term" value="F:DNA binding"/>
    <property type="evidence" value="ECO:0007669"/>
    <property type="project" value="UniProtKB-KW"/>
</dbReference>
<feature type="signal peptide" evidence="2">
    <location>
        <begin position="1"/>
        <end position="29"/>
    </location>
</feature>
<feature type="chain" id="PRO_5016361132" evidence="2">
    <location>
        <begin position="30"/>
        <end position="407"/>
    </location>
</feature>
<feature type="transmembrane region" description="Helical" evidence="1">
    <location>
        <begin position="346"/>
        <end position="371"/>
    </location>
</feature>
<dbReference type="Gene3D" id="2.130.10.10">
    <property type="entry name" value="YVTN repeat-like/Quinoprotein amine dehydrogenase"/>
    <property type="match status" value="1"/>
</dbReference>
<evidence type="ECO:0000313" key="4">
    <source>
        <dbReference type="Proteomes" id="UP000248806"/>
    </source>
</evidence>
<evidence type="ECO:0000313" key="3">
    <source>
        <dbReference type="EMBL" id="PZW26363.1"/>
    </source>
</evidence>
<sequence length="407" mass="43415">MHRKRILSIVAVLALTALLLLPGSLPAFADGGAPNLAYVAGTARGISVIDVAQQRVTKTINMPGNPHTILLSKDASLLYVTQPEVDRISVIGAKEGKTICTTDIPGQPSHLVIDPSTGLIYTGGKGASGVREVDPKTCTVQRTFETNGPVYGMAIARTSSSLTHSANQLWISTDRELEIFDTSKGSQLGPVPIAGNPQYISIPPGSTAYVTTRAGSIVAVDISTHKVVQVIAGGKYGSMDYDETTGEIYVPEQEKNRLLVLAPVIPGFEMPREPNRVINIGVQPQSVAITSDGLLGFVALEGGNVAMLDVPGRTITNTIFVGGQPNFIITGLYPPLVGAPAQQEPIWGTLVSITSYVLIAALIIVPVLLFLRRRRMHYRLPDIEFTPSTVTKHQYTTPSETNASAEE</sequence>
<keyword evidence="1" id="KW-1133">Transmembrane helix</keyword>
<evidence type="ECO:0000256" key="2">
    <source>
        <dbReference type="SAM" id="SignalP"/>
    </source>
</evidence>
<keyword evidence="1" id="KW-0812">Transmembrane</keyword>
<proteinExistence type="predicted"/>
<dbReference type="Proteomes" id="UP000248806">
    <property type="component" value="Unassembled WGS sequence"/>
</dbReference>
<dbReference type="EMBL" id="QKUF01000015">
    <property type="protein sequence ID" value="PZW26363.1"/>
    <property type="molecule type" value="Genomic_DNA"/>
</dbReference>
<organism evidence="3 4">
    <name type="scientific">Thermosporothrix hazakensis</name>
    <dbReference type="NCBI Taxonomy" id="644383"/>
    <lineage>
        <taxon>Bacteria</taxon>
        <taxon>Bacillati</taxon>
        <taxon>Chloroflexota</taxon>
        <taxon>Ktedonobacteria</taxon>
        <taxon>Ktedonobacterales</taxon>
        <taxon>Thermosporotrichaceae</taxon>
        <taxon>Thermosporothrix</taxon>
    </lineage>
</organism>
<dbReference type="OrthoDB" id="144314at2"/>
<keyword evidence="1" id="KW-0472">Membrane</keyword>
<accession>A0A326U369</accession>
<keyword evidence="2" id="KW-0732">Signal</keyword>
<gene>
    <name evidence="3" type="ORF">EI42_03943</name>
</gene>
<comment type="caution">
    <text evidence="3">The sequence shown here is derived from an EMBL/GenBank/DDBJ whole genome shotgun (WGS) entry which is preliminary data.</text>
</comment>
<keyword evidence="3" id="KW-0238">DNA-binding</keyword>
<dbReference type="RefSeq" id="WP_111324284.1">
    <property type="nucleotide sequence ID" value="NZ_BIFX01000001.1"/>
</dbReference>
<name>A0A326U369_THEHA</name>